<accession>A0A024HLY3</accession>
<dbReference type="STRING" id="1301098.PKB_4202"/>
<dbReference type="InterPro" id="IPR036928">
    <property type="entry name" value="AS_sf"/>
</dbReference>
<evidence type="ECO:0000313" key="3">
    <source>
        <dbReference type="EMBL" id="CDF85527.1"/>
    </source>
</evidence>
<dbReference type="Gene3D" id="3.90.1300.10">
    <property type="entry name" value="Amidase signature (AS) domain"/>
    <property type="match status" value="1"/>
</dbReference>
<protein>
    <submittedName>
        <fullName evidence="3">Urea amidolyase</fullName>
        <ecNumber evidence="3">6.3.4.6</ecNumber>
    </submittedName>
</protein>
<dbReference type="GO" id="GO:0004847">
    <property type="term" value="F:urea carboxylase activity"/>
    <property type="evidence" value="ECO:0007669"/>
    <property type="project" value="UniProtKB-EC"/>
</dbReference>
<sequence length="602" mass="64067">MSQPFDLRLSTLRAAYREGRSTPRQLIAELRDKAAALNPDYHLFIHLLTLAELEPYLAALDGKSPEQLPLYGIPFAIKDNIDLAGIPTTAACPAFAYTPSESATLVQRLIELGAVPLGKTNLDQFATGLNGTRSPYGECPNSVLPEFPSGGSSAGSSLAVALGVASFALGTDTAGSGRVPAALNNLVGLKPSKGLLSNHGLVPACRTLDCITYFTATAAEASELLALSARHDPQDGYSRTNPSWNDGSAFGTPRPFRFGVPRAQDLEFFGCNEGPALFAQAIEQLRGIGGTPVEIDFAPFLEAARLLYEGPWVAERYSVAGELIERDPQAVLPVIRAVLEKAPGASAVELFRAQYRLQELKAQCDAIIAELDCVLTPTIGRPVTLDELHAAPVLRNSQLGYYTNFMNLLDYAALALPSAFMTNGLPWGLTLFGRAFTDQYLLGLGDALQRHNALPLVGGNALNSPAPAVSARSDRARLVVCGAHLDGLALNWQLRQRGARLLEATQSAPAYKLYALAGGPPLRPGMVRVAEGGTAIEVEIWELPSAELGSFLTGIPAPLGLGKVELADGRWETGFICDGWGLAGAEDISHFGGWRAWLASRG</sequence>
<dbReference type="SUPFAM" id="SSF75304">
    <property type="entry name" value="Amidase signature (AS) enzymes"/>
    <property type="match status" value="1"/>
</dbReference>
<dbReference type="GO" id="GO:0016829">
    <property type="term" value="F:lyase activity"/>
    <property type="evidence" value="ECO:0007669"/>
    <property type="project" value="UniProtKB-KW"/>
</dbReference>
<dbReference type="Gene3D" id="3.10.490.10">
    <property type="entry name" value="Gamma-glutamyl cyclotransferase-like"/>
    <property type="match status" value="1"/>
</dbReference>
<dbReference type="NCBIfam" id="TIGR02713">
    <property type="entry name" value="allophanate_hyd"/>
    <property type="match status" value="1"/>
</dbReference>
<dbReference type="Pfam" id="PF21986">
    <property type="entry name" value="AH_C"/>
    <property type="match status" value="1"/>
</dbReference>
<evidence type="ECO:0000259" key="1">
    <source>
        <dbReference type="Pfam" id="PF01425"/>
    </source>
</evidence>
<keyword evidence="4" id="KW-1185">Reference proteome</keyword>
<dbReference type="PANTHER" id="PTHR11895">
    <property type="entry name" value="TRANSAMIDASE"/>
    <property type="match status" value="1"/>
</dbReference>
<name>A0A024HLY3_PSEKB</name>
<dbReference type="InterPro" id="IPR014085">
    <property type="entry name" value="Allophanate_hydrolase"/>
</dbReference>
<dbReference type="eggNOG" id="COG0154">
    <property type="taxonomic scope" value="Bacteria"/>
</dbReference>
<dbReference type="KEGG" id="pkc:PKB_4202"/>
<dbReference type="InterPro" id="IPR053844">
    <property type="entry name" value="AH_C"/>
</dbReference>
<dbReference type="InterPro" id="IPR000120">
    <property type="entry name" value="Amidase"/>
</dbReference>
<evidence type="ECO:0000313" key="4">
    <source>
        <dbReference type="Proteomes" id="UP000025241"/>
    </source>
</evidence>
<dbReference type="Gene3D" id="1.20.58.1700">
    <property type="match status" value="1"/>
</dbReference>
<dbReference type="OrthoDB" id="8872210at2"/>
<proteinExistence type="predicted"/>
<dbReference type="PATRIC" id="fig|1301098.3.peg.4208"/>
<dbReference type="NCBIfam" id="NF006043">
    <property type="entry name" value="PRK08186.1"/>
    <property type="match status" value="1"/>
</dbReference>
<keyword evidence="3" id="KW-0456">Lyase</keyword>
<evidence type="ECO:0000259" key="2">
    <source>
        <dbReference type="Pfam" id="PF21986"/>
    </source>
</evidence>
<dbReference type="AlphaFoldDB" id="A0A024HLY3"/>
<organism evidence="3 4">
    <name type="scientific">Pseudomonas knackmussii (strain DSM 6978 / CCUG 54928 / LMG 23759 / B13)</name>
    <dbReference type="NCBI Taxonomy" id="1301098"/>
    <lineage>
        <taxon>Bacteria</taxon>
        <taxon>Pseudomonadati</taxon>
        <taxon>Pseudomonadota</taxon>
        <taxon>Gammaproteobacteria</taxon>
        <taxon>Pseudomonadales</taxon>
        <taxon>Pseudomonadaceae</taxon>
        <taxon>Pseudomonas</taxon>
    </lineage>
</organism>
<reference evidence="3 4" key="2">
    <citation type="submission" date="2014-05" db="EMBL/GenBank/DDBJ databases">
        <title>Genome sequence of the 3-chlorobenzoate degrading bacterium Pseudomonas knackmussii B13 shows multiple evidence for horizontal gene transfer.</title>
        <authorList>
            <person name="Miyazaki R."/>
            <person name="Bertelli C."/>
            <person name="Falquet L."/>
            <person name="Robinson-Rechavi M."/>
            <person name="Gharib W."/>
            <person name="Roy S."/>
            <person name="Van der Meer J.R."/>
        </authorList>
    </citation>
    <scope>NUCLEOTIDE SEQUENCE [LARGE SCALE GENOMIC DNA]</scope>
    <source>
        <strain evidence="3 4">B13</strain>
    </source>
</reference>
<feature type="domain" description="Amidase" evidence="1">
    <location>
        <begin position="26"/>
        <end position="442"/>
    </location>
</feature>
<dbReference type="PANTHER" id="PTHR11895:SF169">
    <property type="entry name" value="GLUTAMYL-TRNA(GLN) AMIDOTRANSFERASE"/>
    <property type="match status" value="1"/>
</dbReference>
<dbReference type="EC" id="6.3.4.6" evidence="3"/>
<dbReference type="RefSeq" id="WP_043254089.1">
    <property type="nucleotide sequence ID" value="NZ_HG322950.1"/>
</dbReference>
<dbReference type="Pfam" id="PF01425">
    <property type="entry name" value="Amidase"/>
    <property type="match status" value="1"/>
</dbReference>
<feature type="domain" description="Allophanate hydrolase C-terminal" evidence="2">
    <location>
        <begin position="477"/>
        <end position="599"/>
    </location>
</feature>
<dbReference type="Proteomes" id="UP000025241">
    <property type="component" value="Chromosome I"/>
</dbReference>
<dbReference type="HOGENOM" id="CLU_009600_0_1_6"/>
<keyword evidence="3" id="KW-0436">Ligase</keyword>
<gene>
    <name evidence="3" type="primary">DUR1,2</name>
    <name evidence="3" type="ORF">PKB_4202</name>
</gene>
<reference evidence="3 4" key="1">
    <citation type="submission" date="2013-03" db="EMBL/GenBank/DDBJ databases">
        <authorList>
            <person name="Linke B."/>
        </authorList>
    </citation>
    <scope>NUCLEOTIDE SEQUENCE [LARGE SCALE GENOMIC DNA]</scope>
    <source>
        <strain evidence="3 4">B13</strain>
    </source>
</reference>
<dbReference type="EMBL" id="HG322950">
    <property type="protein sequence ID" value="CDF85527.1"/>
    <property type="molecule type" value="Genomic_DNA"/>
</dbReference>
<dbReference type="InterPro" id="IPR023631">
    <property type="entry name" value="Amidase_dom"/>
</dbReference>